<sequence>MYSPKPLIKRICRGFLGQYFSNNVKKIEISKALVVSKLSRYEYERKKHEELTDQEFEKLLRNRGTDLVKLLHFHNLHKKFEEKVSNTLMSMGIDVKVVNRFNCTGDKVDEADIIIPTGGDGTFLLAASMVMDNKKLVVGFNSDPNRSEGYLCLPKRYSTNIQEAIERLQEGKFEWLLRSRIRTTLVVSDDDNLVPSFLHEFDSDSNTIFKSKAIRKNGRYNILPVLALNEVFVGEKLSARVSHLQMRLNGSMENTNIKCSGICVSTGTGSTSWHSSINRLPVQSVAELLRLIDINSAEGKDSLATVLSDTYNKSLIFPPDDQKMGYTIRDLISAGVWPQPKGIKSRGFASKIEIKSNCFDACLVVDGGVSFCFNDGTIALMEILPEDSLRTVTFKD</sequence>
<dbReference type="PANTHER" id="PTHR13158:SF5">
    <property type="entry name" value="NAD KINASE 2, MITOCHONDRIAL"/>
    <property type="match status" value="1"/>
</dbReference>
<accession>A0A9P0GK75</accession>
<protein>
    <recommendedName>
        <fullName evidence="3">NAD(+) kinase</fullName>
    </recommendedName>
</protein>
<dbReference type="OrthoDB" id="185618at2759"/>
<dbReference type="Proteomes" id="UP001153737">
    <property type="component" value="Chromosome 1"/>
</dbReference>
<keyword evidence="2" id="KW-1185">Reference proteome</keyword>
<reference evidence="1" key="1">
    <citation type="submission" date="2022-01" db="EMBL/GenBank/DDBJ databases">
        <authorList>
            <person name="King R."/>
        </authorList>
    </citation>
    <scope>NUCLEOTIDE SEQUENCE</scope>
</reference>
<dbReference type="EMBL" id="OU896707">
    <property type="protein sequence ID" value="CAH1117127.1"/>
    <property type="molecule type" value="Genomic_DNA"/>
</dbReference>
<proteinExistence type="predicted"/>
<gene>
    <name evidence="1" type="ORF">PHAECO_LOCUS536</name>
</gene>
<dbReference type="Gene3D" id="2.60.200.30">
    <property type="entry name" value="Probable inorganic polyphosphate/atp-NAD kinase, domain 2"/>
    <property type="match status" value="1"/>
</dbReference>
<name>A0A9P0GK75_PHACE</name>
<dbReference type="Gene3D" id="3.40.50.10330">
    <property type="entry name" value="Probable inorganic polyphosphate/atp-NAD kinase, domain 1"/>
    <property type="match status" value="1"/>
</dbReference>
<dbReference type="GO" id="GO:0005739">
    <property type="term" value="C:mitochondrion"/>
    <property type="evidence" value="ECO:0007669"/>
    <property type="project" value="TreeGrafter"/>
</dbReference>
<dbReference type="SUPFAM" id="SSF111331">
    <property type="entry name" value="NAD kinase/diacylglycerol kinase-like"/>
    <property type="match status" value="1"/>
</dbReference>
<dbReference type="InterPro" id="IPR016064">
    <property type="entry name" value="NAD/diacylglycerol_kinase_sf"/>
</dbReference>
<organism evidence="1 2">
    <name type="scientific">Phaedon cochleariae</name>
    <name type="common">Mustard beetle</name>
    <dbReference type="NCBI Taxonomy" id="80249"/>
    <lineage>
        <taxon>Eukaryota</taxon>
        <taxon>Metazoa</taxon>
        <taxon>Ecdysozoa</taxon>
        <taxon>Arthropoda</taxon>
        <taxon>Hexapoda</taxon>
        <taxon>Insecta</taxon>
        <taxon>Pterygota</taxon>
        <taxon>Neoptera</taxon>
        <taxon>Endopterygota</taxon>
        <taxon>Coleoptera</taxon>
        <taxon>Polyphaga</taxon>
        <taxon>Cucujiformia</taxon>
        <taxon>Chrysomeloidea</taxon>
        <taxon>Chrysomelidae</taxon>
        <taxon>Chrysomelinae</taxon>
        <taxon>Chrysomelini</taxon>
        <taxon>Phaedon</taxon>
    </lineage>
</organism>
<evidence type="ECO:0000313" key="1">
    <source>
        <dbReference type="EMBL" id="CAH1117127.1"/>
    </source>
</evidence>
<dbReference type="InterPro" id="IPR017437">
    <property type="entry name" value="ATP-NAD_kinase_PpnK-typ_C"/>
</dbReference>
<dbReference type="GO" id="GO:0003951">
    <property type="term" value="F:NAD+ kinase activity"/>
    <property type="evidence" value="ECO:0007669"/>
    <property type="project" value="InterPro"/>
</dbReference>
<dbReference type="PANTHER" id="PTHR13158">
    <property type="match status" value="1"/>
</dbReference>
<reference evidence="1" key="2">
    <citation type="submission" date="2022-10" db="EMBL/GenBank/DDBJ databases">
        <authorList>
            <consortium name="ENA_rothamsted_submissions"/>
            <consortium name="culmorum"/>
            <person name="King R."/>
        </authorList>
    </citation>
    <scope>NUCLEOTIDE SEQUENCE</scope>
</reference>
<evidence type="ECO:0008006" key="3">
    <source>
        <dbReference type="Google" id="ProtNLM"/>
    </source>
</evidence>
<dbReference type="GO" id="GO:0019674">
    <property type="term" value="P:NAD+ metabolic process"/>
    <property type="evidence" value="ECO:0007669"/>
    <property type="project" value="InterPro"/>
</dbReference>
<dbReference type="AlphaFoldDB" id="A0A9P0GK75"/>
<dbReference type="InterPro" id="IPR017438">
    <property type="entry name" value="ATP-NAD_kinase_N"/>
</dbReference>
<evidence type="ECO:0000313" key="2">
    <source>
        <dbReference type="Proteomes" id="UP001153737"/>
    </source>
</evidence>